<proteinExistence type="predicted"/>
<protein>
    <submittedName>
        <fullName evidence="2">Predicted membrane protein</fullName>
    </submittedName>
</protein>
<feature type="transmembrane region" description="Helical" evidence="1">
    <location>
        <begin position="121"/>
        <end position="140"/>
    </location>
</feature>
<gene>
    <name evidence="2" type="ORF">ACAM_0931</name>
</gene>
<dbReference type="Pfam" id="PF04087">
    <property type="entry name" value="DUF389"/>
    <property type="match status" value="1"/>
</dbReference>
<feature type="transmembrane region" description="Helical" evidence="1">
    <location>
        <begin position="248"/>
        <end position="271"/>
    </location>
</feature>
<feature type="transmembrane region" description="Helical" evidence="1">
    <location>
        <begin position="223"/>
        <end position="241"/>
    </location>
</feature>
<reference evidence="2 3" key="1">
    <citation type="journal article" date="2013" name="Appl. Environ. Microbiol.">
        <title>Variation of the Virus-Related Elements within Syntenic Genomes of the Hyperthermophilic Archaeon Aeropyrum.</title>
        <authorList>
            <person name="Daifuku T."/>
            <person name="Yoshida T."/>
            <person name="Kitamura T."/>
            <person name="Kawaichi S."/>
            <person name="Inoue T."/>
            <person name="Nomura K."/>
            <person name="Yoshida Y."/>
            <person name="Kuno S."/>
            <person name="Sako Y."/>
        </authorList>
    </citation>
    <scope>NUCLEOTIDE SEQUENCE [LARGE SCALE GENOMIC DNA]</scope>
    <source>
        <strain evidence="2 3">SY1</strain>
    </source>
</reference>
<name>U3TED8_9CREN</name>
<dbReference type="RefSeq" id="WP_022541673.1">
    <property type="nucleotide sequence ID" value="NC_022521.1"/>
</dbReference>
<evidence type="ECO:0000313" key="3">
    <source>
        <dbReference type="Proteomes" id="UP000016887"/>
    </source>
</evidence>
<dbReference type="Proteomes" id="UP000016887">
    <property type="component" value="Chromosome"/>
</dbReference>
<keyword evidence="1" id="KW-1133">Transmembrane helix</keyword>
<dbReference type="InterPro" id="IPR005240">
    <property type="entry name" value="DUF389"/>
</dbReference>
<dbReference type="PANTHER" id="PTHR20992:SF9">
    <property type="entry name" value="AT15442P-RELATED"/>
    <property type="match status" value="1"/>
</dbReference>
<organism evidence="2 3">
    <name type="scientific">Aeropyrum camini SY1 = JCM 12091</name>
    <dbReference type="NCBI Taxonomy" id="1198449"/>
    <lineage>
        <taxon>Archaea</taxon>
        <taxon>Thermoproteota</taxon>
        <taxon>Thermoprotei</taxon>
        <taxon>Desulfurococcales</taxon>
        <taxon>Desulfurococcaceae</taxon>
        <taxon>Aeropyrum</taxon>
    </lineage>
</organism>
<dbReference type="OrthoDB" id="3266at2157"/>
<dbReference type="PANTHER" id="PTHR20992">
    <property type="entry name" value="AT15442P-RELATED"/>
    <property type="match status" value="1"/>
</dbReference>
<feature type="transmembrane region" description="Helical" evidence="1">
    <location>
        <begin position="181"/>
        <end position="203"/>
    </location>
</feature>
<evidence type="ECO:0000313" key="2">
    <source>
        <dbReference type="EMBL" id="BAN90400.1"/>
    </source>
</evidence>
<feature type="transmembrane region" description="Helical" evidence="1">
    <location>
        <begin position="283"/>
        <end position="301"/>
    </location>
</feature>
<dbReference type="EMBL" id="AP012489">
    <property type="protein sequence ID" value="BAN90400.1"/>
    <property type="molecule type" value="Genomic_DNA"/>
</dbReference>
<keyword evidence="1" id="KW-0812">Transmembrane</keyword>
<sequence length="305" mass="32011">MPLYRVTVYASEAEAERVREVLREARLYWYESAATFNGEGSAIAFEIYAPEEALQDVLPGLYRAVDLRRRENAVYMEKVEAGIGASRRILSRRFLRRVRILRGRPLEEVLDEAEDRSSIDLLQALLAAIAGVVALAGLTMGSTPLLVGAMLLSPILSPIYSVAVGLSFGRLRVAGGGAASLAILALIALASSTAAAFIVSTLWPGSAATQPLEHLRQTYSPGAADLVIGLALGAAVSLAAVARLNEPLIGVAVAAALIPPLAALGLGIALLDYKLGLAALAKALANAAGLLAGSTLTFNILRRLF</sequence>
<accession>U3TED8</accession>
<keyword evidence="3" id="KW-1185">Reference proteome</keyword>
<feature type="transmembrane region" description="Helical" evidence="1">
    <location>
        <begin position="146"/>
        <end position="169"/>
    </location>
</feature>
<dbReference type="GeneID" id="17110290"/>
<dbReference type="KEGG" id="acj:ACAM_0931"/>
<evidence type="ECO:0000256" key="1">
    <source>
        <dbReference type="SAM" id="Phobius"/>
    </source>
</evidence>
<dbReference type="eggNOG" id="arCOG02264">
    <property type="taxonomic scope" value="Archaea"/>
</dbReference>
<keyword evidence="1" id="KW-0472">Membrane</keyword>
<dbReference type="AlphaFoldDB" id="U3TED8"/>
<dbReference type="STRING" id="1198449.ACAM_0931"/>